<dbReference type="Proteomes" id="UP001628179">
    <property type="component" value="Unassembled WGS sequence"/>
</dbReference>
<evidence type="ECO:0000313" key="5">
    <source>
        <dbReference type="Proteomes" id="UP001628179"/>
    </source>
</evidence>
<dbReference type="PANTHER" id="PTHR43669">
    <property type="entry name" value="5-KETO-D-GLUCONATE 5-REDUCTASE"/>
    <property type="match status" value="1"/>
</dbReference>
<dbReference type="EMBL" id="BAAFSV010000001">
    <property type="protein sequence ID" value="GAB1311026.1"/>
    <property type="molecule type" value="Genomic_DNA"/>
</dbReference>
<dbReference type="Pfam" id="PF00106">
    <property type="entry name" value="adh_short"/>
    <property type="match status" value="1"/>
</dbReference>
<gene>
    <name evidence="4" type="ORF">MFIFM68171_01236</name>
</gene>
<dbReference type="Gene3D" id="3.40.50.720">
    <property type="entry name" value="NAD(P)-binding Rossmann-like Domain"/>
    <property type="match status" value="1"/>
</dbReference>
<dbReference type="PANTHER" id="PTHR43669:SF3">
    <property type="entry name" value="ALCOHOL DEHYDROGENASE, PUTATIVE (AFU_ORTHOLOGUE AFUA_3G03445)-RELATED"/>
    <property type="match status" value="1"/>
</dbReference>
<dbReference type="InterPro" id="IPR002347">
    <property type="entry name" value="SDR_fam"/>
</dbReference>
<keyword evidence="3" id="KW-0560">Oxidoreductase</keyword>
<dbReference type="PROSITE" id="PS00061">
    <property type="entry name" value="ADH_SHORT"/>
    <property type="match status" value="1"/>
</dbReference>
<comment type="caution">
    <text evidence="4">The sequence shown here is derived from an EMBL/GenBank/DDBJ whole genome shotgun (WGS) entry which is preliminary data.</text>
</comment>
<dbReference type="SUPFAM" id="SSF51735">
    <property type="entry name" value="NAD(P)-binding Rossmann-fold domains"/>
    <property type="match status" value="1"/>
</dbReference>
<keyword evidence="2" id="KW-0521">NADP</keyword>
<dbReference type="PRINTS" id="PR00081">
    <property type="entry name" value="GDHRDH"/>
</dbReference>
<sequence>MSARINTILILGAAGGIGEAMARRFHRMGKKVIVTGREEDREKLTRLAGDLPGLQFRVWDLARLEILQTEVKAILAGFPKLDTVFVNAGIQNYYNIFEQPADDNEIIRELTVDLTAPVLVAQAFASHLLTLAQSGTKTNLFLTSSSLAYFPVPFYPTYCAAKAGIAAFVKILRMQLEGTGCKNMNVVEVAPQYIDTPLNAAHRDKTDALQGGKDKAVQPMPLDEYIDRFFAALEETNPDGSFKKEIGIGLAAKCVDVWHEGYRKLLSASGMADDRM</sequence>
<evidence type="ECO:0000256" key="2">
    <source>
        <dbReference type="ARBA" id="ARBA00022857"/>
    </source>
</evidence>
<reference evidence="4 5" key="1">
    <citation type="submission" date="2024-09" db="EMBL/GenBank/DDBJ databases">
        <title>Itraconazole resistance in Madurella fahalii resulting from another homologue of gene encoding cytochrome P450 14-alpha sterol demethylase (CYP51).</title>
        <authorList>
            <person name="Yoshioka I."/>
            <person name="Fahal A.H."/>
            <person name="Kaneko S."/>
            <person name="Yaguchi T."/>
        </authorList>
    </citation>
    <scope>NUCLEOTIDE SEQUENCE [LARGE SCALE GENOMIC DNA]</scope>
    <source>
        <strain evidence="4 5">IFM 68171</strain>
    </source>
</reference>
<proteinExistence type="inferred from homology"/>
<dbReference type="GeneID" id="98171981"/>
<dbReference type="InterPro" id="IPR036291">
    <property type="entry name" value="NAD(P)-bd_dom_sf"/>
</dbReference>
<dbReference type="InterPro" id="IPR020904">
    <property type="entry name" value="Sc_DH/Rdtase_CS"/>
</dbReference>
<keyword evidence="5" id="KW-1185">Reference proteome</keyword>
<dbReference type="RefSeq" id="XP_070912759.1">
    <property type="nucleotide sequence ID" value="XM_071056658.1"/>
</dbReference>
<name>A0ABQ0FZU5_9PEZI</name>
<evidence type="ECO:0000256" key="3">
    <source>
        <dbReference type="ARBA" id="ARBA00023002"/>
    </source>
</evidence>
<evidence type="ECO:0000256" key="1">
    <source>
        <dbReference type="ARBA" id="ARBA00006484"/>
    </source>
</evidence>
<accession>A0ABQ0FZU5</accession>
<evidence type="ECO:0000313" key="4">
    <source>
        <dbReference type="EMBL" id="GAB1311026.1"/>
    </source>
</evidence>
<comment type="similarity">
    <text evidence="1">Belongs to the short-chain dehydrogenases/reductases (SDR) family.</text>
</comment>
<organism evidence="4 5">
    <name type="scientific">Madurella fahalii</name>
    <dbReference type="NCBI Taxonomy" id="1157608"/>
    <lineage>
        <taxon>Eukaryota</taxon>
        <taxon>Fungi</taxon>
        <taxon>Dikarya</taxon>
        <taxon>Ascomycota</taxon>
        <taxon>Pezizomycotina</taxon>
        <taxon>Sordariomycetes</taxon>
        <taxon>Sordariomycetidae</taxon>
        <taxon>Sordariales</taxon>
        <taxon>Sordariales incertae sedis</taxon>
        <taxon>Madurella</taxon>
    </lineage>
</organism>
<protein>
    <submittedName>
        <fullName evidence="4">Oxidoreductase DltE</fullName>
    </submittedName>
</protein>